<evidence type="ECO:0000313" key="2">
    <source>
        <dbReference type="EMBL" id="AZQ62513.1"/>
    </source>
</evidence>
<dbReference type="RefSeq" id="WP_126614089.1">
    <property type="nucleotide sequence ID" value="NZ_CP034562.1"/>
</dbReference>
<keyword evidence="1" id="KW-1133">Transmembrane helix</keyword>
<gene>
    <name evidence="2" type="ORF">EI427_09745</name>
</gene>
<evidence type="ECO:0008006" key="4">
    <source>
        <dbReference type="Google" id="ProtNLM"/>
    </source>
</evidence>
<dbReference type="OrthoDB" id="1120747at2"/>
<reference evidence="2 3" key="1">
    <citation type="submission" date="2018-12" db="EMBL/GenBank/DDBJ databases">
        <title>Flammeovirga pectinis sp. nov., isolated from the gut of the Korean scallop, Patinopecten yessoensis.</title>
        <authorList>
            <person name="Bae J.-W."/>
            <person name="Jeong Y.-S."/>
            <person name="Kang W."/>
        </authorList>
    </citation>
    <scope>NUCLEOTIDE SEQUENCE [LARGE SCALE GENOMIC DNA]</scope>
    <source>
        <strain evidence="2 3">L12M1</strain>
    </source>
</reference>
<organism evidence="2 3">
    <name type="scientific">Flammeovirga pectinis</name>
    <dbReference type="NCBI Taxonomy" id="2494373"/>
    <lineage>
        <taxon>Bacteria</taxon>
        <taxon>Pseudomonadati</taxon>
        <taxon>Bacteroidota</taxon>
        <taxon>Cytophagia</taxon>
        <taxon>Cytophagales</taxon>
        <taxon>Flammeovirgaceae</taxon>
        <taxon>Flammeovirga</taxon>
    </lineage>
</organism>
<dbReference type="KEGG" id="fll:EI427_09745"/>
<accession>A0A3Q9FQZ3</accession>
<protein>
    <recommendedName>
        <fullName evidence="4">Anti-sigma factor</fullName>
    </recommendedName>
</protein>
<dbReference type="EMBL" id="CP034562">
    <property type="protein sequence ID" value="AZQ62513.1"/>
    <property type="molecule type" value="Genomic_DNA"/>
</dbReference>
<keyword evidence="1" id="KW-0812">Transmembrane</keyword>
<feature type="transmembrane region" description="Helical" evidence="1">
    <location>
        <begin position="122"/>
        <end position="140"/>
    </location>
</feature>
<dbReference type="AlphaFoldDB" id="A0A3Q9FQZ3"/>
<evidence type="ECO:0000313" key="3">
    <source>
        <dbReference type="Proteomes" id="UP000267268"/>
    </source>
</evidence>
<keyword evidence="3" id="KW-1185">Reference proteome</keyword>
<dbReference type="Proteomes" id="UP000267268">
    <property type="component" value="Chromosome 1"/>
</dbReference>
<evidence type="ECO:0000256" key="1">
    <source>
        <dbReference type="SAM" id="Phobius"/>
    </source>
</evidence>
<sequence length="254" mass="29768">MDKLERFILENKDKLDCLFPSVNTKNRFKEVLDDNLEREILRQKTALDFHEPKDNVWVKIASELDKENNSSIKIEQLSNQSFDKYEAPSFLWNKIEDQLDKEENKAPTKAPKEIKFRISKQWISVAAAIIIGIGIGWFGSNNSIQTISEKPASEWQQAEGYYMSMISNKRRQIKALDFKDAQLLQDFDNQLKGLKKSYKRLKIEEKTSSQQEVIKHQMLINLELQVELLNKQMEIIISTTKEEIKDEKPQHYST</sequence>
<proteinExistence type="predicted"/>
<keyword evidence="1" id="KW-0472">Membrane</keyword>
<name>A0A3Q9FQZ3_9BACT</name>